<reference evidence="2 3" key="1">
    <citation type="submission" date="2021-01" db="EMBL/GenBank/DDBJ databases">
        <title>Genomic Encyclopedia of Type Strains, Phase IV (KMG-IV): sequencing the most valuable type-strain genomes for metagenomic binning, comparative biology and taxonomic classification.</title>
        <authorList>
            <person name="Goeker M."/>
        </authorList>
    </citation>
    <scope>NUCLEOTIDE SEQUENCE [LARGE SCALE GENOMIC DNA]</scope>
    <source>
        <strain evidence="2 3">DSM 24834</strain>
    </source>
</reference>
<feature type="transmembrane region" description="Helical" evidence="1">
    <location>
        <begin position="7"/>
        <end position="26"/>
    </location>
</feature>
<accession>A0ABS2NE58</accession>
<sequence length="220" mass="26146">MLKLDVGFAWAGSIMSILFFATVNYLTSSHQIWFIYPSFILLLWPVSLHYLRKGDFKIHSIFCSIWIIIFLITINYLYSPSHPWFLYASYPLIWWPILMYSVQKRKTVSLAIFGSLLTIVYYSILNATLSHQYPWAIYPSFVVLWWPIVLHCVKAKKYFHLSLWASVLSIIFFIVVNKVSTPHVIWAIYPIFAILWWPLSMYYFILRRKILKSKLDEAIE</sequence>
<name>A0ABS2NE58_9BACI</name>
<comment type="caution">
    <text evidence="2">The sequence shown here is derived from an EMBL/GenBank/DDBJ whole genome shotgun (WGS) entry which is preliminary data.</text>
</comment>
<keyword evidence="1" id="KW-0812">Transmembrane</keyword>
<feature type="transmembrane region" description="Helical" evidence="1">
    <location>
        <begin position="84"/>
        <end position="102"/>
    </location>
</feature>
<feature type="transmembrane region" description="Helical" evidence="1">
    <location>
        <begin position="135"/>
        <end position="153"/>
    </location>
</feature>
<protein>
    <submittedName>
        <fullName evidence="2">Uncharacterized protein</fullName>
    </submittedName>
</protein>
<evidence type="ECO:0000313" key="2">
    <source>
        <dbReference type="EMBL" id="MBM7586137.1"/>
    </source>
</evidence>
<evidence type="ECO:0000313" key="3">
    <source>
        <dbReference type="Proteomes" id="UP001646157"/>
    </source>
</evidence>
<evidence type="ECO:0000256" key="1">
    <source>
        <dbReference type="SAM" id="Phobius"/>
    </source>
</evidence>
<keyword evidence="1" id="KW-1133">Transmembrane helix</keyword>
<feature type="transmembrane region" description="Helical" evidence="1">
    <location>
        <begin position="58"/>
        <end position="78"/>
    </location>
</feature>
<keyword evidence="1" id="KW-0472">Membrane</keyword>
<gene>
    <name evidence="2" type="ORF">JOC86_002679</name>
</gene>
<feature type="transmembrane region" description="Helical" evidence="1">
    <location>
        <begin position="109"/>
        <end position="129"/>
    </location>
</feature>
<feature type="transmembrane region" description="Helical" evidence="1">
    <location>
        <begin position="183"/>
        <end position="205"/>
    </location>
</feature>
<proteinExistence type="predicted"/>
<dbReference type="Proteomes" id="UP001646157">
    <property type="component" value="Unassembled WGS sequence"/>
</dbReference>
<dbReference type="RefSeq" id="WP_205173217.1">
    <property type="nucleotide sequence ID" value="NZ_JAFBDZ010000002.1"/>
</dbReference>
<feature type="transmembrane region" description="Helical" evidence="1">
    <location>
        <begin position="32"/>
        <end position="51"/>
    </location>
</feature>
<organism evidence="2 3">
    <name type="scientific">Rossellomorea pakistanensis</name>
    <dbReference type="NCBI Taxonomy" id="992288"/>
    <lineage>
        <taxon>Bacteria</taxon>
        <taxon>Bacillati</taxon>
        <taxon>Bacillota</taxon>
        <taxon>Bacilli</taxon>
        <taxon>Bacillales</taxon>
        <taxon>Bacillaceae</taxon>
        <taxon>Rossellomorea</taxon>
    </lineage>
</organism>
<feature type="transmembrane region" description="Helical" evidence="1">
    <location>
        <begin position="158"/>
        <end position="177"/>
    </location>
</feature>
<dbReference type="EMBL" id="JAFBDZ010000002">
    <property type="protein sequence ID" value="MBM7586137.1"/>
    <property type="molecule type" value="Genomic_DNA"/>
</dbReference>
<keyword evidence="3" id="KW-1185">Reference proteome</keyword>